<reference evidence="2" key="1">
    <citation type="journal article" date="2019" name="Int. J. Syst. Evol. Microbiol.">
        <title>The Global Catalogue of Microorganisms (GCM) 10K type strain sequencing project: providing services to taxonomists for standard genome sequencing and annotation.</title>
        <authorList>
            <consortium name="The Broad Institute Genomics Platform"/>
            <consortium name="The Broad Institute Genome Sequencing Center for Infectious Disease"/>
            <person name="Wu L."/>
            <person name="Ma J."/>
        </authorList>
    </citation>
    <scope>NUCLEOTIDE SEQUENCE [LARGE SCALE GENOMIC DNA]</scope>
    <source>
        <strain evidence="2">CCUG 63246</strain>
    </source>
</reference>
<gene>
    <name evidence="1" type="ORF">ACFQ2E_04080</name>
</gene>
<comment type="caution">
    <text evidence="1">The sequence shown here is derived from an EMBL/GenBank/DDBJ whole genome shotgun (WGS) entry which is preliminary data.</text>
</comment>
<name>A0ABW3R990_9FLAO</name>
<evidence type="ECO:0000313" key="2">
    <source>
        <dbReference type="Proteomes" id="UP001597163"/>
    </source>
</evidence>
<protein>
    <submittedName>
        <fullName evidence="1">Uncharacterized protein</fullName>
    </submittedName>
</protein>
<dbReference type="EMBL" id="JBHTLJ010000001">
    <property type="protein sequence ID" value="MFD1161582.1"/>
    <property type="molecule type" value="Genomic_DNA"/>
</dbReference>
<evidence type="ECO:0000313" key="1">
    <source>
        <dbReference type="EMBL" id="MFD1161582.1"/>
    </source>
</evidence>
<dbReference type="RefSeq" id="WP_311936782.1">
    <property type="nucleotide sequence ID" value="NZ_JAVSCK010000001.1"/>
</dbReference>
<organism evidence="1 2">
    <name type="scientific">Hwangdonia seohaensis</name>
    <dbReference type="NCBI Taxonomy" id="1240727"/>
    <lineage>
        <taxon>Bacteria</taxon>
        <taxon>Pseudomonadati</taxon>
        <taxon>Bacteroidota</taxon>
        <taxon>Flavobacteriia</taxon>
        <taxon>Flavobacteriales</taxon>
        <taxon>Flavobacteriaceae</taxon>
        <taxon>Hwangdonia</taxon>
    </lineage>
</organism>
<dbReference type="Proteomes" id="UP001597163">
    <property type="component" value="Unassembled WGS sequence"/>
</dbReference>
<accession>A0ABW3R990</accession>
<sequence length="142" mass="16077">MKHLFLILSLVFVDNSCTQSKINQDAITLEYTTQTRGAYKCIVINKKKVSTVNKYGEKPDIKTCSETDWNQLMKTLKTVDVKNIPNLKAPSEDRFFDGAAIANLKITYNGKVYESQSFDHGNPPKQITALVKEMLSITKKIE</sequence>
<keyword evidence="2" id="KW-1185">Reference proteome</keyword>
<proteinExistence type="predicted"/>